<evidence type="ECO:0000313" key="3">
    <source>
        <dbReference type="EnsemblMetazoa" id="MDOA013332-PA"/>
    </source>
</evidence>
<reference evidence="3" key="1">
    <citation type="submission" date="2020-05" db="UniProtKB">
        <authorList>
            <consortium name="EnsemblMetazoa"/>
        </authorList>
    </citation>
    <scope>IDENTIFICATION</scope>
    <source>
        <strain evidence="3">Aabys</strain>
    </source>
</reference>
<dbReference type="RefSeq" id="XP_005177132.1">
    <property type="nucleotide sequence ID" value="XM_005177075.3"/>
</dbReference>
<dbReference type="VEuPathDB" id="VectorBase:MDOA013332"/>
<feature type="region of interest" description="Disordered" evidence="1">
    <location>
        <begin position="1"/>
        <end position="21"/>
    </location>
</feature>
<dbReference type="PANTHER" id="PTHR13336:SF3">
    <property type="entry name" value="OCIA DOMAIN-CONTAINING PROTEIN 1"/>
    <property type="match status" value="1"/>
</dbReference>
<protein>
    <submittedName>
        <fullName evidence="5">OCIA domain-containing protein 1</fullName>
    </submittedName>
</protein>
<dbReference type="GeneID" id="101898465"/>
<dbReference type="STRING" id="7370.A0A1I8NAS6"/>
<name>A0A1I8NAS6_MUSDO</name>
<evidence type="ECO:0000313" key="4">
    <source>
        <dbReference type="Proteomes" id="UP001652621"/>
    </source>
</evidence>
<dbReference type="GO" id="GO:0005768">
    <property type="term" value="C:endosome"/>
    <property type="evidence" value="ECO:0007669"/>
    <property type="project" value="TreeGrafter"/>
</dbReference>
<sequence>MKPQEPQVQEPSVQNAPEIPKENCKGGKHWKRFNFTSEELRVLHECREESFYQRSLPLGLTFGGAAYLGVKNGLLKPNAKYGAVPKVVLGVILGYFVGKWSYKQKCAEKLMALPDSKIGEMIRQRKEQHSWYFTPTVMCPKPFVRDMDSKPAKTATEQTDKTNDTNKQSF</sequence>
<feature type="domain" description="OCIA" evidence="2">
    <location>
        <begin position="32"/>
        <end position="117"/>
    </location>
</feature>
<evidence type="ECO:0000259" key="2">
    <source>
        <dbReference type="Pfam" id="PF07051"/>
    </source>
</evidence>
<dbReference type="InterPro" id="IPR040187">
    <property type="entry name" value="OCAD1/2"/>
</dbReference>
<evidence type="ECO:0000313" key="5">
    <source>
        <dbReference type="RefSeq" id="XP_005177132.1"/>
    </source>
</evidence>
<organism evidence="3">
    <name type="scientific">Musca domestica</name>
    <name type="common">House fly</name>
    <dbReference type="NCBI Taxonomy" id="7370"/>
    <lineage>
        <taxon>Eukaryota</taxon>
        <taxon>Metazoa</taxon>
        <taxon>Ecdysozoa</taxon>
        <taxon>Arthropoda</taxon>
        <taxon>Hexapoda</taxon>
        <taxon>Insecta</taxon>
        <taxon>Pterygota</taxon>
        <taxon>Neoptera</taxon>
        <taxon>Endopterygota</taxon>
        <taxon>Diptera</taxon>
        <taxon>Brachycera</taxon>
        <taxon>Muscomorpha</taxon>
        <taxon>Muscoidea</taxon>
        <taxon>Muscidae</taxon>
        <taxon>Musca</taxon>
    </lineage>
</organism>
<dbReference type="eggNOG" id="ENOG502RXQR">
    <property type="taxonomic scope" value="Eukaryota"/>
</dbReference>
<dbReference type="AlphaFoldDB" id="A0A1I8NAS6"/>
<accession>A0A1I8NAS6</accession>
<dbReference type="Proteomes" id="UP001652621">
    <property type="component" value="Unplaced"/>
</dbReference>
<dbReference type="Pfam" id="PF07051">
    <property type="entry name" value="OCIA"/>
    <property type="match status" value="1"/>
</dbReference>
<gene>
    <name evidence="3" type="primary">101898465</name>
    <name evidence="5" type="synonym">LOC101898465</name>
</gene>
<dbReference type="OrthoDB" id="6513616at2759"/>
<dbReference type="PANTHER" id="PTHR13336">
    <property type="entry name" value="OVARIAN CARCINOMA IMMUNOREACTIVE ANTIGEN"/>
    <property type="match status" value="1"/>
</dbReference>
<evidence type="ECO:0000256" key="1">
    <source>
        <dbReference type="SAM" id="MobiDB-lite"/>
    </source>
</evidence>
<dbReference type="EnsemblMetazoa" id="MDOA013332-RA">
    <property type="protein sequence ID" value="MDOA013332-PA"/>
    <property type="gene ID" value="MDOA013332"/>
</dbReference>
<keyword evidence="4" id="KW-1185">Reference proteome</keyword>
<dbReference type="KEGG" id="mde:101898465"/>
<dbReference type="VEuPathDB" id="VectorBase:MDOMA2_002581"/>
<feature type="region of interest" description="Disordered" evidence="1">
    <location>
        <begin position="147"/>
        <end position="170"/>
    </location>
</feature>
<proteinExistence type="predicted"/>
<dbReference type="InterPro" id="IPR009764">
    <property type="entry name" value="OCIA_dom"/>
</dbReference>
<feature type="compositionally biased region" description="Low complexity" evidence="1">
    <location>
        <begin position="1"/>
        <end position="14"/>
    </location>
</feature>
<reference evidence="5" key="2">
    <citation type="submission" date="2025-04" db="UniProtKB">
        <authorList>
            <consortium name="RefSeq"/>
        </authorList>
    </citation>
    <scope>IDENTIFICATION</scope>
    <source>
        <strain evidence="5">Aabys</strain>
    </source>
</reference>